<protein>
    <recommendedName>
        <fullName evidence="4">Tail specific protease domain-containing protein</fullName>
    </recommendedName>
</protein>
<name>A0A7V8NW18_9BACT</name>
<dbReference type="GO" id="GO:0006508">
    <property type="term" value="P:proteolysis"/>
    <property type="evidence" value="ECO:0007669"/>
    <property type="project" value="UniProtKB-KW"/>
</dbReference>
<dbReference type="AlphaFoldDB" id="A0A7V8NW18"/>
<reference evidence="5" key="1">
    <citation type="submission" date="2020-06" db="EMBL/GenBank/DDBJ databases">
        <title>Legume-microbial interactions unlock mineral nutrients during tropical forest succession.</title>
        <authorList>
            <person name="Epihov D.Z."/>
        </authorList>
    </citation>
    <scope>NUCLEOTIDE SEQUENCE [LARGE SCALE GENOMIC DNA]</scope>
    <source>
        <strain evidence="5">Pan2503</strain>
    </source>
</reference>
<dbReference type="PANTHER" id="PTHR32060">
    <property type="entry name" value="TAIL-SPECIFIC PROTEASE"/>
    <property type="match status" value="1"/>
</dbReference>
<keyword evidence="3" id="KW-0720">Serine protease</keyword>
<accession>A0A7V8NW18</accession>
<proteinExistence type="predicted"/>
<evidence type="ECO:0000313" key="5">
    <source>
        <dbReference type="EMBL" id="MBA0088550.1"/>
    </source>
</evidence>
<evidence type="ECO:0000259" key="4">
    <source>
        <dbReference type="SMART" id="SM00245"/>
    </source>
</evidence>
<dbReference type="GO" id="GO:0004175">
    <property type="term" value="F:endopeptidase activity"/>
    <property type="evidence" value="ECO:0007669"/>
    <property type="project" value="TreeGrafter"/>
</dbReference>
<dbReference type="PANTHER" id="PTHR32060:SF22">
    <property type="entry name" value="CARBOXYL-TERMINAL-PROCESSING PEPTIDASE 3, CHLOROPLASTIC"/>
    <property type="match status" value="1"/>
</dbReference>
<sequence length="317" mass="34438">MQTPSVDRAFFVAAGIGYIRVASFEESTPQLVKEAIERLGGEHLSGLILDLRNNPGGLVTAAVETASLFLPPASTIVTVRGRNVAEHTEKVSERARPYGFKLAMLVNEKTASASEIVAGALQDHDRATVLGVPSYGKGLVQSVFPLSEGTGLALTTALYYTPSGRSIQKPLDATQFELAGATAHTGGARQYRTDKGRAVTGGGGIQPDFVVYPPELSRLRQVLEASASFPNYATEYLSQHKVTDEFEVTPQLLDRFKAYLSERDIQPGVAEWSAEREYVENRLKTEIFNQALGVEKGDEVEAQRDPVIRKALETLGR</sequence>
<dbReference type="InterPro" id="IPR029045">
    <property type="entry name" value="ClpP/crotonase-like_dom_sf"/>
</dbReference>
<gene>
    <name evidence="5" type="ORF">HRJ53_26485</name>
</gene>
<dbReference type="Gene3D" id="3.90.226.10">
    <property type="entry name" value="2-enoyl-CoA Hydratase, Chain A, domain 1"/>
    <property type="match status" value="1"/>
</dbReference>
<dbReference type="InterPro" id="IPR004447">
    <property type="entry name" value="Peptidase_S41A"/>
</dbReference>
<keyword evidence="1" id="KW-0645">Protease</keyword>
<dbReference type="SUPFAM" id="SSF52096">
    <property type="entry name" value="ClpP/crotonase"/>
    <property type="match status" value="1"/>
</dbReference>
<dbReference type="CDD" id="cd07560">
    <property type="entry name" value="Peptidase_S41_CPP"/>
    <property type="match status" value="1"/>
</dbReference>
<keyword evidence="6" id="KW-1185">Reference proteome</keyword>
<comment type="caution">
    <text evidence="5">The sequence shown here is derived from an EMBL/GenBank/DDBJ whole genome shotgun (WGS) entry which is preliminary data.</text>
</comment>
<evidence type="ECO:0000256" key="1">
    <source>
        <dbReference type="ARBA" id="ARBA00022670"/>
    </source>
</evidence>
<dbReference type="Proteomes" id="UP000567293">
    <property type="component" value="Unassembled WGS sequence"/>
</dbReference>
<evidence type="ECO:0000256" key="3">
    <source>
        <dbReference type="ARBA" id="ARBA00022825"/>
    </source>
</evidence>
<keyword evidence="2" id="KW-0378">Hydrolase</keyword>
<dbReference type="InterPro" id="IPR005151">
    <property type="entry name" value="Tail-specific_protease"/>
</dbReference>
<evidence type="ECO:0000256" key="2">
    <source>
        <dbReference type="ARBA" id="ARBA00022801"/>
    </source>
</evidence>
<dbReference type="Pfam" id="PF03572">
    <property type="entry name" value="Peptidase_S41"/>
    <property type="match status" value="1"/>
</dbReference>
<feature type="domain" description="Tail specific protease" evidence="4">
    <location>
        <begin position="3"/>
        <end position="172"/>
    </location>
</feature>
<dbReference type="GO" id="GO:0008236">
    <property type="term" value="F:serine-type peptidase activity"/>
    <property type="evidence" value="ECO:0007669"/>
    <property type="project" value="UniProtKB-KW"/>
</dbReference>
<dbReference type="Gene3D" id="3.30.750.44">
    <property type="match status" value="1"/>
</dbReference>
<dbReference type="EMBL" id="JACDQQ010002555">
    <property type="protein sequence ID" value="MBA0088550.1"/>
    <property type="molecule type" value="Genomic_DNA"/>
</dbReference>
<dbReference type="SMART" id="SM00245">
    <property type="entry name" value="TSPc"/>
    <property type="match status" value="1"/>
</dbReference>
<organism evidence="5 6">
    <name type="scientific">Candidatus Acidiferrum panamense</name>
    <dbReference type="NCBI Taxonomy" id="2741543"/>
    <lineage>
        <taxon>Bacteria</taxon>
        <taxon>Pseudomonadati</taxon>
        <taxon>Acidobacteriota</taxon>
        <taxon>Terriglobia</taxon>
        <taxon>Candidatus Acidiferrales</taxon>
        <taxon>Candidatus Acidiferrum</taxon>
    </lineage>
</organism>
<evidence type="ECO:0000313" key="6">
    <source>
        <dbReference type="Proteomes" id="UP000567293"/>
    </source>
</evidence>